<dbReference type="GeneID" id="59292064"/>
<name>A0A8H6FMV8_9LECA</name>
<feature type="region of interest" description="Disordered" evidence="1">
    <location>
        <begin position="1"/>
        <end position="36"/>
    </location>
</feature>
<dbReference type="AlphaFoldDB" id="A0A8H6FMV8"/>
<comment type="caution">
    <text evidence="2">The sequence shown here is derived from an EMBL/GenBank/DDBJ whole genome shotgun (WGS) entry which is preliminary data.</text>
</comment>
<evidence type="ECO:0000256" key="1">
    <source>
        <dbReference type="SAM" id="MobiDB-lite"/>
    </source>
</evidence>
<keyword evidence="3" id="KW-1185">Reference proteome</keyword>
<dbReference type="Proteomes" id="UP000578531">
    <property type="component" value="Unassembled WGS sequence"/>
</dbReference>
<protein>
    <recommendedName>
        <fullName evidence="4">Geranylgeranyl pyrophosphate synthetase</fullName>
    </recommendedName>
</protein>
<feature type="compositionally biased region" description="Acidic residues" evidence="1">
    <location>
        <begin position="444"/>
        <end position="462"/>
    </location>
</feature>
<organism evidence="2 3">
    <name type="scientific">Letharia columbiana</name>
    <dbReference type="NCBI Taxonomy" id="112416"/>
    <lineage>
        <taxon>Eukaryota</taxon>
        <taxon>Fungi</taxon>
        <taxon>Dikarya</taxon>
        <taxon>Ascomycota</taxon>
        <taxon>Pezizomycotina</taxon>
        <taxon>Lecanoromycetes</taxon>
        <taxon>OSLEUM clade</taxon>
        <taxon>Lecanoromycetidae</taxon>
        <taxon>Lecanorales</taxon>
        <taxon>Lecanorineae</taxon>
        <taxon>Parmeliaceae</taxon>
        <taxon>Letharia</taxon>
    </lineage>
</organism>
<dbReference type="OrthoDB" id="5393654at2759"/>
<dbReference type="EMBL" id="JACCJC010000057">
    <property type="protein sequence ID" value="KAF6231457.1"/>
    <property type="molecule type" value="Genomic_DNA"/>
</dbReference>
<evidence type="ECO:0000313" key="3">
    <source>
        <dbReference type="Proteomes" id="UP000578531"/>
    </source>
</evidence>
<evidence type="ECO:0000313" key="2">
    <source>
        <dbReference type="EMBL" id="KAF6231457.1"/>
    </source>
</evidence>
<sequence length="481" mass="54330">MSSRGSVKYRFNYGRGGTSRNSITNTKRDRSPSPDVDELPLGDLVVELHPADISPSDGLTHISNYKCIASYNWLDSSEPVILVPGSPAIWSPPAHRRKLEPDKGEVFIDQNAARYGSFPLEPMFRAIYEVHPELDLDDVDVVICRNTMGKLFDFVTTNSRRFEIDVEIIGDKAVFIRKERKATEFIDEFRGFGHTFPEEYTRWDSAVKGSSSHHRIAEYEFAGLKYLLRFESDGYLAETVGGLDKASSWRQGNMAGLANTTTLLSSGNLTTIGEKRPMAGHGLTVRKGGSESDQEAIIEIKTRAAHKVLDMESVLPRLWMSQTPNLIAAYHKGGRFDDVQILDVRKDLGKWEERNSVNLRKLDALTRRIIDTAQHSTTRKCRVKRTASGVLEIRELNSSHQSALPDDLRHKLKKKDLEGENDLEDEDDRSKEVEQGSPERDSGDYDDFDDDDQRYDEEDDSDKDFTACSLDDCGYCGHCSY</sequence>
<feature type="compositionally biased region" description="Basic and acidic residues" evidence="1">
    <location>
        <begin position="428"/>
        <end position="443"/>
    </location>
</feature>
<dbReference type="PANTHER" id="PTHR35179">
    <property type="entry name" value="PROTEIN CBG02620"/>
    <property type="match status" value="1"/>
</dbReference>
<feature type="region of interest" description="Disordered" evidence="1">
    <location>
        <begin position="402"/>
        <end position="467"/>
    </location>
</feature>
<evidence type="ECO:0008006" key="4">
    <source>
        <dbReference type="Google" id="ProtNLM"/>
    </source>
</evidence>
<dbReference type="PANTHER" id="PTHR35179:SF2">
    <property type="entry name" value="START DOMAIN-CONTAINING PROTEIN"/>
    <property type="match status" value="1"/>
</dbReference>
<dbReference type="RefSeq" id="XP_037160889.1">
    <property type="nucleotide sequence ID" value="XM_037312303.1"/>
</dbReference>
<accession>A0A8H6FMV8</accession>
<gene>
    <name evidence="2" type="ORF">HO173_010418</name>
</gene>
<proteinExistence type="predicted"/>
<reference evidence="2 3" key="1">
    <citation type="journal article" date="2020" name="Genomics">
        <title>Complete, high-quality genomes from long-read metagenomic sequencing of two wolf lichen thalli reveals enigmatic genome architecture.</title>
        <authorList>
            <person name="McKenzie S.K."/>
            <person name="Walston R.F."/>
            <person name="Allen J.L."/>
        </authorList>
    </citation>
    <scope>NUCLEOTIDE SEQUENCE [LARGE SCALE GENOMIC DNA]</scope>
    <source>
        <strain evidence="2">WasteWater2</strain>
    </source>
</reference>